<dbReference type="AlphaFoldDB" id="A0A242K255"/>
<keyword evidence="3" id="KW-1185">Reference proteome</keyword>
<evidence type="ECO:0000313" key="1">
    <source>
        <dbReference type="EMBL" id="OTP12672.1"/>
    </source>
</evidence>
<sequence length="201" mass="22146">MTNYCSACEDLKGYAPDFMLKGITDKECKSLQNNTGLNPDLNVLHTNCEDLNDMLDCLIGGLQEDLPAYDICDLKKFIEEFINNQMIMNKALICSDCGQWTAIDQLTDALIKIINKLKEIGVWEGGLEGDFKPGMGIAGGNINLFGGSLDGNYWIKTNKNKTENDLAGGINAALLAELKESLKQELREEIMLELENSNGGE</sequence>
<organism evidence="1">
    <name type="scientific">Candidatus Enterococcus clewellii</name>
    <dbReference type="NCBI Taxonomy" id="1834193"/>
    <lineage>
        <taxon>Bacteria</taxon>
        <taxon>Bacillati</taxon>
        <taxon>Bacillota</taxon>
        <taxon>Bacilli</taxon>
        <taxon>Lactobacillales</taxon>
        <taxon>Enterococcaceae</taxon>
        <taxon>Enterococcus</taxon>
    </lineage>
</organism>
<evidence type="ECO:0000313" key="2">
    <source>
        <dbReference type="EMBL" id="WYJ89562.1"/>
    </source>
</evidence>
<evidence type="ECO:0000313" key="3">
    <source>
        <dbReference type="Proteomes" id="UP000195141"/>
    </source>
</evidence>
<reference evidence="2" key="3">
    <citation type="submission" date="2024-03" db="EMBL/GenBank/DDBJ databases">
        <title>The Genome Sequence of Enterococcus sp. DIV0242b.</title>
        <authorList>
            <consortium name="The Broad Institute Genomics Platform"/>
            <consortium name="The Broad Institute Microbial Omics Core"/>
            <consortium name="The Broad Institute Genomic Center for Infectious Diseases"/>
            <person name="Earl A."/>
            <person name="Manson A."/>
            <person name="Gilmore M."/>
            <person name="Schwartman J."/>
            <person name="Shea T."/>
            <person name="Abouelleil A."/>
            <person name="Cao P."/>
            <person name="Chapman S."/>
            <person name="Cusick C."/>
            <person name="Young S."/>
            <person name="Neafsey D."/>
            <person name="Nusbaum C."/>
            <person name="Birren B."/>
        </authorList>
    </citation>
    <scope>NUCLEOTIDE SEQUENCE</scope>
    <source>
        <strain evidence="2">9E7_DIV0242</strain>
    </source>
</reference>
<reference evidence="2" key="2">
    <citation type="submission" date="2017-05" db="EMBL/GenBank/DDBJ databases">
        <authorList>
            <consortium name="The Broad Institute Genomics Platform"/>
            <consortium name="The Broad Institute Genomic Center for Infectious Diseases"/>
            <person name="Earl A."/>
            <person name="Manson A."/>
            <person name="Schwartman J."/>
            <person name="Gilmore M."/>
            <person name="Abouelleil A."/>
            <person name="Cao P."/>
            <person name="Chapman S."/>
            <person name="Cusick C."/>
            <person name="Shea T."/>
            <person name="Young S."/>
            <person name="Neafsey D."/>
            <person name="Nusbaum C."/>
            <person name="Birren B."/>
        </authorList>
    </citation>
    <scope>NUCLEOTIDE SEQUENCE</scope>
    <source>
        <strain evidence="2">9E7_DIV0242</strain>
    </source>
</reference>
<name>A0A242K255_9ENTE</name>
<dbReference type="EMBL" id="NGMM01000006">
    <property type="protein sequence ID" value="OTP12672.1"/>
    <property type="molecule type" value="Genomic_DNA"/>
</dbReference>
<dbReference type="EMBL" id="CP147247">
    <property type="protein sequence ID" value="WYJ89562.1"/>
    <property type="molecule type" value="Genomic_DNA"/>
</dbReference>
<gene>
    <name evidence="2" type="ORF">A5888_001284</name>
    <name evidence="1" type="ORF">A5888_003250</name>
</gene>
<dbReference type="OrthoDB" id="2178790at2"/>
<dbReference type="Proteomes" id="UP000195141">
    <property type="component" value="Chromosome"/>
</dbReference>
<proteinExistence type="predicted"/>
<reference evidence="1" key="1">
    <citation type="submission" date="2017-05" db="EMBL/GenBank/DDBJ databases">
        <title>The Genome Sequence of Enterococcus sp. 9E7_DIV0242.</title>
        <authorList>
            <consortium name="The Broad Institute Genomics Platform"/>
            <consortium name="The Broad Institute Genomic Center for Infectious Diseases"/>
            <person name="Earl A."/>
            <person name="Manson A."/>
            <person name="Schwartman J."/>
            <person name="Gilmore M."/>
            <person name="Abouelleil A."/>
            <person name="Cao P."/>
            <person name="Chapman S."/>
            <person name="Cusick C."/>
            <person name="Shea T."/>
            <person name="Young S."/>
            <person name="Neafsey D."/>
            <person name="Nusbaum C."/>
            <person name="Birren B."/>
        </authorList>
    </citation>
    <scope>NUCLEOTIDE SEQUENCE [LARGE SCALE GENOMIC DNA]</scope>
    <source>
        <strain evidence="1">9E7_DIV0242</strain>
    </source>
</reference>
<protein>
    <submittedName>
        <fullName evidence="1">Uncharacterized protein</fullName>
    </submittedName>
</protein>
<dbReference type="RefSeq" id="WP_086350261.1">
    <property type="nucleotide sequence ID" value="NZ_CP147247.1"/>
</dbReference>
<accession>A0A242K255</accession>